<organism evidence="1 2">
    <name type="scientific">Nitrosomonas halophila</name>
    <dbReference type="NCBI Taxonomy" id="44576"/>
    <lineage>
        <taxon>Bacteria</taxon>
        <taxon>Pseudomonadati</taxon>
        <taxon>Pseudomonadota</taxon>
        <taxon>Betaproteobacteria</taxon>
        <taxon>Nitrosomonadales</taxon>
        <taxon>Nitrosomonadaceae</taxon>
        <taxon>Nitrosomonas</taxon>
    </lineage>
</organism>
<dbReference type="STRING" id="44576.SAMN05421881_102312"/>
<evidence type="ECO:0000313" key="1">
    <source>
        <dbReference type="EMBL" id="SDY20915.1"/>
    </source>
</evidence>
<dbReference type="EMBL" id="FNOY01000023">
    <property type="protein sequence ID" value="SDY20915.1"/>
    <property type="molecule type" value="Genomic_DNA"/>
</dbReference>
<reference evidence="1 2" key="1">
    <citation type="submission" date="2016-10" db="EMBL/GenBank/DDBJ databases">
        <authorList>
            <person name="de Groot N.N."/>
        </authorList>
    </citation>
    <scope>NUCLEOTIDE SEQUENCE [LARGE SCALE GENOMIC DNA]</scope>
    <source>
        <strain evidence="1 2">Nm1</strain>
    </source>
</reference>
<protein>
    <recommendedName>
        <fullName evidence="3">Matrixin</fullName>
    </recommendedName>
</protein>
<dbReference type="OrthoDB" id="9815657at2"/>
<evidence type="ECO:0008006" key="3">
    <source>
        <dbReference type="Google" id="ProtNLM"/>
    </source>
</evidence>
<evidence type="ECO:0000313" key="2">
    <source>
        <dbReference type="Proteomes" id="UP000198640"/>
    </source>
</evidence>
<dbReference type="AlphaFoldDB" id="A0A1H3I0D4"/>
<dbReference type="GO" id="GO:0008237">
    <property type="term" value="F:metallopeptidase activity"/>
    <property type="evidence" value="ECO:0007669"/>
    <property type="project" value="InterPro"/>
</dbReference>
<gene>
    <name evidence="1" type="ORF">SAMN05421881_102312</name>
</gene>
<keyword evidence="2" id="KW-1185">Reference proteome</keyword>
<dbReference type="Proteomes" id="UP000198640">
    <property type="component" value="Unassembled WGS sequence"/>
</dbReference>
<dbReference type="SUPFAM" id="SSF55486">
    <property type="entry name" value="Metalloproteases ('zincins'), catalytic domain"/>
    <property type="match status" value="1"/>
</dbReference>
<dbReference type="RefSeq" id="WP_143032298.1">
    <property type="nucleotide sequence ID" value="NZ_FNOY01000023.1"/>
</dbReference>
<dbReference type="Gene3D" id="3.40.390.10">
    <property type="entry name" value="Collagenase (Catalytic Domain)"/>
    <property type="match status" value="1"/>
</dbReference>
<dbReference type="InterPro" id="IPR024079">
    <property type="entry name" value="MetalloPept_cat_dom_sf"/>
</dbReference>
<accession>A0A1H3I0D4</accession>
<name>A0A1H3I0D4_9PROT</name>
<proteinExistence type="predicted"/>
<sequence>MNILVWRSLLTWLPKAVIGITALTTVTPAYPGVFMLAEKLADRIGPNVITHPTGYRGAGRVLFVTVGIASSTSLNDVRKMWVPVLNAIKTWNDLVPTLGNVHKTGSNVPPDQFDFESVLLHELGHCIGLDHPNLASESGLQGVQRDYTKTTRGADGVYNLDPGMDGVIGSHEDLRGDDVNLHWFRRDNNNPFTIAPRVDRTTYGRELFDLPPGHLFAANANLGVANLLGLGNSEAVMQQGISTGEAQRTLSPDDVATLRLAMSGFDGLAGTADDYTVVLEFAGPTDDADIVLHFDNEETTFAACEIQAVEPRPGHFVITRGNIFFRDDVAWFFNPEQAGGPPMPEVFANRLSGSATVSQREHLLLEVSLFPNAGLNKPADYWVRAVTPMGVFWLNERFEFVRSDQAVRVYGGPLIFIDRLPILNGSASGLPLGEYRVTFAVDNNEDGLLDGSFQDSVEIVVVP</sequence>